<organism evidence="1 2">
    <name type="scientific">Fermentimicrarchaeum limneticum</name>
    <dbReference type="NCBI Taxonomy" id="2795018"/>
    <lineage>
        <taxon>Archaea</taxon>
        <taxon>Candidatus Micrarchaeota</taxon>
        <taxon>Candidatus Fermentimicrarchaeales</taxon>
        <taxon>Candidatus Fermentimicrarchaeaceae</taxon>
        <taxon>Candidatus Fermentimicrarchaeum</taxon>
    </lineage>
</organism>
<evidence type="ECO:0000313" key="1">
    <source>
        <dbReference type="EMBL" id="QLJ52468.1"/>
    </source>
</evidence>
<name>A0A7D5XL98_FERL1</name>
<dbReference type="EMBL" id="CP058998">
    <property type="protein sequence ID" value="QLJ52468.1"/>
    <property type="molecule type" value="Genomic_DNA"/>
</dbReference>
<accession>A0A7D5XL98</accession>
<dbReference type="AlphaFoldDB" id="A0A7D5XL98"/>
<reference evidence="2" key="1">
    <citation type="submission" date="2020-07" db="EMBL/GenBank/DDBJ databases">
        <title>Metabolic diversity and evolutionary history of the archaeal phylum ###Micrarchaeota### uncovered from a freshwater lake metagenome.</title>
        <authorList>
            <person name="Kadnikov V.V."/>
            <person name="Savvichev A.S."/>
            <person name="Mardanov A.V."/>
            <person name="Beletsky A.V."/>
            <person name="Chupakov A.V."/>
            <person name="Kokryatskaya N.M."/>
            <person name="Pimenov N.V."/>
            <person name="Ravin N.V."/>
        </authorList>
    </citation>
    <scope>NUCLEOTIDE SEQUENCE [LARGE SCALE GENOMIC DNA]</scope>
</reference>
<protein>
    <submittedName>
        <fullName evidence="1">Uncharacterized protein</fullName>
    </submittedName>
</protein>
<dbReference type="Proteomes" id="UP000510821">
    <property type="component" value="Chromosome"/>
</dbReference>
<dbReference type="KEGG" id="flt:Sv326_0293"/>
<sequence length="48" mass="5540">MQRICPKCNMESSISVKLRLDEKSGEYVCPRDQTHRFKLDAAGWLVSL</sequence>
<gene>
    <name evidence="1" type="ORF">Sv326_0293</name>
</gene>
<proteinExistence type="predicted"/>
<evidence type="ECO:0000313" key="2">
    <source>
        <dbReference type="Proteomes" id="UP000510821"/>
    </source>
</evidence>